<proteinExistence type="predicted"/>
<accession>A0AAW2J096</accession>
<gene>
    <name evidence="2" type="ORF">Sangu_2673800</name>
</gene>
<evidence type="ECO:0000256" key="1">
    <source>
        <dbReference type="SAM" id="MobiDB-lite"/>
    </source>
</evidence>
<feature type="region of interest" description="Disordered" evidence="1">
    <location>
        <begin position="169"/>
        <end position="193"/>
    </location>
</feature>
<dbReference type="EMBL" id="JACGWK010001468">
    <property type="protein sequence ID" value="KAL0287807.1"/>
    <property type="molecule type" value="Genomic_DNA"/>
</dbReference>
<dbReference type="Pfam" id="PF14223">
    <property type="entry name" value="Retrotran_gag_2"/>
    <property type="match status" value="1"/>
</dbReference>
<evidence type="ECO:0000313" key="2">
    <source>
        <dbReference type="EMBL" id="KAL0287807.1"/>
    </source>
</evidence>
<sequence length="193" mass="21696">MSKDIQKLYDRLGNALLIMFCMKEVCAVPDRRIRYAPTKAFFRTKMAKGLSVQSYGVKMLSLVEKLKDLKARLDNDMYINVILQSLPPSYDPFKINYNMNGLERSIHELINMLVQYEAMTHKSAPMVLVGEASISMAKGKRVGRWKRKKGKGKVVATTTSAERAPATLMREGKGEGKVGSSQRSKANDVCMHC</sequence>
<organism evidence="2">
    <name type="scientific">Sesamum angustifolium</name>
    <dbReference type="NCBI Taxonomy" id="2727405"/>
    <lineage>
        <taxon>Eukaryota</taxon>
        <taxon>Viridiplantae</taxon>
        <taxon>Streptophyta</taxon>
        <taxon>Embryophyta</taxon>
        <taxon>Tracheophyta</taxon>
        <taxon>Spermatophyta</taxon>
        <taxon>Magnoliopsida</taxon>
        <taxon>eudicotyledons</taxon>
        <taxon>Gunneridae</taxon>
        <taxon>Pentapetalae</taxon>
        <taxon>asterids</taxon>
        <taxon>lamiids</taxon>
        <taxon>Lamiales</taxon>
        <taxon>Pedaliaceae</taxon>
        <taxon>Sesamum</taxon>
    </lineage>
</organism>
<reference evidence="2" key="1">
    <citation type="submission" date="2020-06" db="EMBL/GenBank/DDBJ databases">
        <authorList>
            <person name="Li T."/>
            <person name="Hu X."/>
            <person name="Zhang T."/>
            <person name="Song X."/>
            <person name="Zhang H."/>
            <person name="Dai N."/>
            <person name="Sheng W."/>
            <person name="Hou X."/>
            <person name="Wei L."/>
        </authorList>
    </citation>
    <scope>NUCLEOTIDE SEQUENCE</scope>
    <source>
        <strain evidence="2">G01</strain>
        <tissue evidence="2">Leaf</tissue>
    </source>
</reference>
<comment type="caution">
    <text evidence="2">The sequence shown here is derived from an EMBL/GenBank/DDBJ whole genome shotgun (WGS) entry which is preliminary data.</text>
</comment>
<protein>
    <recommendedName>
        <fullName evidence="3">Gag/pol protein</fullName>
    </recommendedName>
</protein>
<name>A0AAW2J096_9LAMI</name>
<reference evidence="2" key="2">
    <citation type="journal article" date="2024" name="Plant">
        <title>Genomic evolution and insights into agronomic trait innovations of Sesamum species.</title>
        <authorList>
            <person name="Miao H."/>
            <person name="Wang L."/>
            <person name="Qu L."/>
            <person name="Liu H."/>
            <person name="Sun Y."/>
            <person name="Le M."/>
            <person name="Wang Q."/>
            <person name="Wei S."/>
            <person name="Zheng Y."/>
            <person name="Lin W."/>
            <person name="Duan Y."/>
            <person name="Cao H."/>
            <person name="Xiong S."/>
            <person name="Wang X."/>
            <person name="Wei L."/>
            <person name="Li C."/>
            <person name="Ma Q."/>
            <person name="Ju M."/>
            <person name="Zhao R."/>
            <person name="Li G."/>
            <person name="Mu C."/>
            <person name="Tian Q."/>
            <person name="Mei H."/>
            <person name="Zhang T."/>
            <person name="Gao T."/>
            <person name="Zhang H."/>
        </authorList>
    </citation>
    <scope>NUCLEOTIDE SEQUENCE</scope>
    <source>
        <strain evidence="2">G01</strain>
    </source>
</reference>
<evidence type="ECO:0008006" key="3">
    <source>
        <dbReference type="Google" id="ProtNLM"/>
    </source>
</evidence>
<dbReference type="AlphaFoldDB" id="A0AAW2J096"/>